<dbReference type="InterPro" id="IPR017441">
    <property type="entry name" value="Protein_kinase_ATP_BS"/>
</dbReference>
<dbReference type="Pfam" id="PF08263">
    <property type="entry name" value="LRRNT_2"/>
    <property type="match status" value="1"/>
</dbReference>
<dbReference type="OrthoDB" id="2015831at2759"/>
<feature type="chain" id="PRO_5005527111" description="non-specific serine/threonine protein kinase" evidence="24">
    <location>
        <begin position="19"/>
        <end position="978"/>
    </location>
</feature>
<evidence type="ECO:0000256" key="11">
    <source>
        <dbReference type="ARBA" id="ARBA00022729"/>
    </source>
</evidence>
<comment type="catalytic activity">
    <reaction evidence="21">
        <text>L-seryl-[protein] + ATP = O-phospho-L-seryl-[protein] + ADP + H(+)</text>
        <dbReference type="Rhea" id="RHEA:17989"/>
        <dbReference type="Rhea" id="RHEA-COMP:9863"/>
        <dbReference type="Rhea" id="RHEA-COMP:11604"/>
        <dbReference type="ChEBI" id="CHEBI:15378"/>
        <dbReference type="ChEBI" id="CHEBI:29999"/>
        <dbReference type="ChEBI" id="CHEBI:30616"/>
        <dbReference type="ChEBI" id="CHEBI:83421"/>
        <dbReference type="ChEBI" id="CHEBI:456216"/>
        <dbReference type="EC" id="2.7.11.1"/>
    </reaction>
</comment>
<reference evidence="27" key="1">
    <citation type="journal article" date="2016" name="Nature">
        <title>The genome of the seagrass Zostera marina reveals angiosperm adaptation to the sea.</title>
        <authorList>
            <person name="Olsen J.L."/>
            <person name="Rouze P."/>
            <person name="Verhelst B."/>
            <person name="Lin Y.-C."/>
            <person name="Bayer T."/>
            <person name="Collen J."/>
            <person name="Dattolo E."/>
            <person name="De Paoli E."/>
            <person name="Dittami S."/>
            <person name="Maumus F."/>
            <person name="Michel G."/>
            <person name="Kersting A."/>
            <person name="Lauritano C."/>
            <person name="Lohaus R."/>
            <person name="Toepel M."/>
            <person name="Tonon T."/>
            <person name="Vanneste K."/>
            <person name="Amirebrahimi M."/>
            <person name="Brakel J."/>
            <person name="Bostroem C."/>
            <person name="Chovatia M."/>
            <person name="Grimwood J."/>
            <person name="Jenkins J.W."/>
            <person name="Jueterbock A."/>
            <person name="Mraz A."/>
            <person name="Stam W.T."/>
            <person name="Tice H."/>
            <person name="Bornberg-Bauer E."/>
            <person name="Green P.J."/>
            <person name="Pearson G.A."/>
            <person name="Procaccini G."/>
            <person name="Duarte C.M."/>
            <person name="Schmutz J."/>
            <person name="Reusch T.B.H."/>
            <person name="Van de Peer Y."/>
        </authorList>
    </citation>
    <scope>NUCLEOTIDE SEQUENCE [LARGE SCALE GENOMIC DNA]</scope>
    <source>
        <strain evidence="27">cv. Finnish</strain>
    </source>
</reference>
<evidence type="ECO:0000256" key="23">
    <source>
        <dbReference type="SAM" id="Phobius"/>
    </source>
</evidence>
<dbReference type="PROSITE" id="PS00107">
    <property type="entry name" value="PROTEIN_KINASE_ATP"/>
    <property type="match status" value="1"/>
</dbReference>
<keyword evidence="9" id="KW-0808">Transferase</keyword>
<feature type="domain" description="Protein kinase" evidence="25">
    <location>
        <begin position="674"/>
        <end position="957"/>
    </location>
</feature>
<evidence type="ECO:0000259" key="25">
    <source>
        <dbReference type="PROSITE" id="PS50011"/>
    </source>
</evidence>
<evidence type="ECO:0000256" key="12">
    <source>
        <dbReference type="ARBA" id="ARBA00022737"/>
    </source>
</evidence>
<dbReference type="PANTHER" id="PTHR48056">
    <property type="entry name" value="LRR RECEPTOR-LIKE SERINE/THREONINE-PROTEIN KINASE-RELATED"/>
    <property type="match status" value="1"/>
</dbReference>
<dbReference type="SMART" id="SM00369">
    <property type="entry name" value="LRR_TYP"/>
    <property type="match status" value="5"/>
</dbReference>
<dbReference type="FunFam" id="3.80.10.10:FF:000413">
    <property type="entry name" value="Inactive leucine-rich repeat receptor-like protein kinase"/>
    <property type="match status" value="1"/>
</dbReference>
<keyword evidence="18 26" id="KW-0675">Receptor</keyword>
<comment type="subcellular location">
    <subcellularLocation>
        <location evidence="1">Cell membrane</location>
        <topology evidence="1">Single-pass membrane protein</topology>
    </subcellularLocation>
</comment>
<comment type="similarity">
    <text evidence="2">Belongs to the protein kinase superfamily. Ser/Thr protein kinase family.</text>
</comment>
<dbReference type="PROSITE" id="PS51450">
    <property type="entry name" value="LRR"/>
    <property type="match status" value="1"/>
</dbReference>
<dbReference type="EC" id="2.7.11.1" evidence="4"/>
<keyword evidence="19" id="KW-0325">Glycoprotein</keyword>
<evidence type="ECO:0000313" key="26">
    <source>
        <dbReference type="EMBL" id="KMZ56028.1"/>
    </source>
</evidence>
<keyword evidence="5" id="KW-1003">Cell membrane</keyword>
<dbReference type="EMBL" id="LFYR01002228">
    <property type="protein sequence ID" value="KMZ56028.1"/>
    <property type="molecule type" value="Genomic_DNA"/>
</dbReference>
<feature type="binding site" evidence="22">
    <location>
        <position position="702"/>
    </location>
    <ligand>
        <name>ATP</name>
        <dbReference type="ChEBI" id="CHEBI:30616"/>
    </ligand>
</feature>
<dbReference type="InterPro" id="IPR003591">
    <property type="entry name" value="Leu-rich_rpt_typical-subtyp"/>
</dbReference>
<sequence length="978" mass="107975">MALLFVVFFLLLCTDGKSSEVSILLDFKKYVMNSGPRTNPFFDSWNATAESDSPCRFSGITCNDDGKVTEIDIARKINSPPSVKNIPFRSICSLPHLSKFSAGYNNLIGVINSDIRRCKNLEHLDLANNKLTVPFPDLSSLSRLQLVNLTANEFTGPFPDSTFLGNLTTNLSLLLLGDNNFNPTPFPVTLFRLTNLQWLYLSNCSITGQIPPEIGNLKKLINLELSHNYITGHIPLEITKLTNLWQLELYNNLLTGTIPPGFGRLNKLANFDASTNQLQGNLSEIRFLTGLVSLQLFQNNFSGDVPLEFGHFKNLTALSLYTNHLTGELPNTLGSWSDFDFIDVSTNLFTGRIPPGMCNKGKMTKLLMLENNFTGEIPATYGSCVSLQRFRVSDNSLSGVVPEGIWSLPNVDIIDLAINNFSGSIATGIGNAKHLTELSIQDNQFTGHLPKEISGAGRLVKMNMMSNRFTGDIPPTIGELKDLNFLILSGNQFSGRIPDTIGECSSLTVANFAGNSLTGNIPSIIAKLQVLNSLNLSDNLLSGEIPESLSSLKLSVLDLSNNQLSGRVPVSLVVDVYRDSFVGNSELCGYRVDVDFLRKCSPDSKIRSGTVILLCTIVISMTIIGLLWFLFMSFLRRWRKGSEDGGMMNKNNCSWDLKSFQVLTFDEEEIMNGLVEENLIGKGGSGKVYKVVLSGEKTFAVKHMLNKVGKGRKSSIRRELESEVSTLSTIRHVNVVKLYCSITNEESSLLVYEYLPNGSLWDGLHGVIGSMNTAIDWDSRYKISLGAAKGLEYLHFGCGRAILHRDVKSSNILLDENLKPRIADFGLAKILQGKEGMDESTSSSIIAGTHGYIAPEYAYTYKVTEKSDVYSFGVVLLELVTGRRPIESEFGDSRDVVHWVYSKMDSNELLLSALDPIIPKEMQQEAVKVLKVGLACTVKMPSLRPSMRIVVQMLEYAAQWRSVVEEDKSGTELTLESA</sequence>
<evidence type="ECO:0000256" key="24">
    <source>
        <dbReference type="SAM" id="SignalP"/>
    </source>
</evidence>
<dbReference type="CDD" id="cd14066">
    <property type="entry name" value="STKc_IRAK"/>
    <property type="match status" value="1"/>
</dbReference>
<keyword evidence="12" id="KW-0677">Repeat</keyword>
<evidence type="ECO:0000256" key="14">
    <source>
        <dbReference type="ARBA" id="ARBA00022777"/>
    </source>
</evidence>
<dbReference type="Gene3D" id="3.80.10.10">
    <property type="entry name" value="Ribonuclease Inhibitor"/>
    <property type="match status" value="4"/>
</dbReference>
<feature type="signal peptide" evidence="24">
    <location>
        <begin position="1"/>
        <end position="18"/>
    </location>
</feature>
<evidence type="ECO:0000256" key="4">
    <source>
        <dbReference type="ARBA" id="ARBA00012513"/>
    </source>
</evidence>
<accession>A0A0K9NHB6</accession>
<dbReference type="InterPro" id="IPR008271">
    <property type="entry name" value="Ser/Thr_kinase_AS"/>
</dbReference>
<comment type="similarity">
    <text evidence="3">Belongs to the RLP family.</text>
</comment>
<dbReference type="InterPro" id="IPR050647">
    <property type="entry name" value="Plant_LRR-RLKs"/>
</dbReference>
<dbReference type="PROSITE" id="PS00108">
    <property type="entry name" value="PROTEIN_KINASE_ST"/>
    <property type="match status" value="1"/>
</dbReference>
<dbReference type="PANTHER" id="PTHR48056:SF41">
    <property type="entry name" value="RECEPTOR-LIKE PROTEIN KINASE HAIKU2"/>
    <property type="match status" value="1"/>
</dbReference>
<organism evidence="26 27">
    <name type="scientific">Zostera marina</name>
    <name type="common">Eelgrass</name>
    <dbReference type="NCBI Taxonomy" id="29655"/>
    <lineage>
        <taxon>Eukaryota</taxon>
        <taxon>Viridiplantae</taxon>
        <taxon>Streptophyta</taxon>
        <taxon>Embryophyta</taxon>
        <taxon>Tracheophyta</taxon>
        <taxon>Spermatophyta</taxon>
        <taxon>Magnoliopsida</taxon>
        <taxon>Liliopsida</taxon>
        <taxon>Zosteraceae</taxon>
        <taxon>Zostera</taxon>
    </lineage>
</organism>
<evidence type="ECO:0000256" key="1">
    <source>
        <dbReference type="ARBA" id="ARBA00004162"/>
    </source>
</evidence>
<comment type="caution">
    <text evidence="26">The sequence shown here is derived from an EMBL/GenBank/DDBJ whole genome shotgun (WGS) entry which is preliminary data.</text>
</comment>
<keyword evidence="13 22" id="KW-0547">Nucleotide-binding</keyword>
<feature type="transmembrane region" description="Helical" evidence="23">
    <location>
        <begin position="611"/>
        <end position="631"/>
    </location>
</feature>
<evidence type="ECO:0000256" key="3">
    <source>
        <dbReference type="ARBA" id="ARBA00009592"/>
    </source>
</evidence>
<dbReference type="FunFam" id="1.10.510.10:FF:000417">
    <property type="entry name" value="Leucine-rich repeat receptor-like protein kinase"/>
    <property type="match status" value="1"/>
</dbReference>
<evidence type="ECO:0000256" key="7">
    <source>
        <dbReference type="ARBA" id="ARBA00022553"/>
    </source>
</evidence>
<keyword evidence="27" id="KW-1185">Reference proteome</keyword>
<dbReference type="Gene3D" id="1.10.510.10">
    <property type="entry name" value="Transferase(Phosphotransferase) domain 1"/>
    <property type="match status" value="1"/>
</dbReference>
<evidence type="ECO:0000256" key="16">
    <source>
        <dbReference type="ARBA" id="ARBA00022989"/>
    </source>
</evidence>
<dbReference type="InterPro" id="IPR013210">
    <property type="entry name" value="LRR_N_plant-typ"/>
</dbReference>
<protein>
    <recommendedName>
        <fullName evidence="4">non-specific serine/threonine protein kinase</fullName>
        <ecNumber evidence="4">2.7.11.1</ecNumber>
    </recommendedName>
</protein>
<evidence type="ECO:0000256" key="19">
    <source>
        <dbReference type="ARBA" id="ARBA00023180"/>
    </source>
</evidence>
<dbReference type="SUPFAM" id="SSF56112">
    <property type="entry name" value="Protein kinase-like (PK-like)"/>
    <property type="match status" value="1"/>
</dbReference>
<evidence type="ECO:0000256" key="6">
    <source>
        <dbReference type="ARBA" id="ARBA00022527"/>
    </source>
</evidence>
<evidence type="ECO:0000256" key="21">
    <source>
        <dbReference type="ARBA" id="ARBA00048679"/>
    </source>
</evidence>
<dbReference type="AlphaFoldDB" id="A0A0K9NHB6"/>
<dbReference type="Gene3D" id="3.30.200.20">
    <property type="entry name" value="Phosphorylase Kinase, domain 1"/>
    <property type="match status" value="1"/>
</dbReference>
<dbReference type="FunFam" id="3.80.10.10:FF:000905">
    <property type="entry name" value="Receptor-like protein kinase 7"/>
    <property type="match status" value="1"/>
</dbReference>
<evidence type="ECO:0000256" key="20">
    <source>
        <dbReference type="ARBA" id="ARBA00047899"/>
    </source>
</evidence>
<keyword evidence="11 24" id="KW-0732">Signal</keyword>
<dbReference type="GO" id="GO:0005524">
    <property type="term" value="F:ATP binding"/>
    <property type="evidence" value="ECO:0007669"/>
    <property type="project" value="UniProtKB-UniRule"/>
</dbReference>
<dbReference type="InterPro" id="IPR011009">
    <property type="entry name" value="Kinase-like_dom_sf"/>
</dbReference>
<keyword evidence="17 23" id="KW-0472">Membrane</keyword>
<dbReference type="GO" id="GO:0005886">
    <property type="term" value="C:plasma membrane"/>
    <property type="evidence" value="ECO:0000318"/>
    <property type="project" value="GO_Central"/>
</dbReference>
<dbReference type="InterPro" id="IPR001611">
    <property type="entry name" value="Leu-rich_rpt"/>
</dbReference>
<keyword evidence="8" id="KW-0433">Leucine-rich repeat</keyword>
<dbReference type="Pfam" id="PF00069">
    <property type="entry name" value="Pkinase"/>
    <property type="match status" value="1"/>
</dbReference>
<evidence type="ECO:0000256" key="22">
    <source>
        <dbReference type="PROSITE-ProRule" id="PRU10141"/>
    </source>
</evidence>
<dbReference type="GO" id="GO:0004674">
    <property type="term" value="F:protein serine/threonine kinase activity"/>
    <property type="evidence" value="ECO:0007669"/>
    <property type="project" value="UniProtKB-KW"/>
</dbReference>
<dbReference type="STRING" id="29655.A0A0K9NHB6"/>
<evidence type="ECO:0000256" key="13">
    <source>
        <dbReference type="ARBA" id="ARBA00022741"/>
    </source>
</evidence>
<evidence type="ECO:0000313" key="27">
    <source>
        <dbReference type="Proteomes" id="UP000036987"/>
    </source>
</evidence>
<dbReference type="SMART" id="SM00220">
    <property type="entry name" value="S_TKc"/>
    <property type="match status" value="1"/>
</dbReference>
<keyword evidence="15 22" id="KW-0067">ATP-binding</keyword>
<evidence type="ECO:0000256" key="9">
    <source>
        <dbReference type="ARBA" id="ARBA00022679"/>
    </source>
</evidence>
<evidence type="ECO:0000256" key="17">
    <source>
        <dbReference type="ARBA" id="ARBA00023136"/>
    </source>
</evidence>
<keyword evidence="14 26" id="KW-0418">Kinase</keyword>
<gene>
    <name evidence="26" type="ORF">ZOSMA_9G01320</name>
</gene>
<dbReference type="Pfam" id="PF00560">
    <property type="entry name" value="LRR_1"/>
    <property type="match status" value="8"/>
</dbReference>
<dbReference type="PROSITE" id="PS50011">
    <property type="entry name" value="PROTEIN_KINASE_DOM"/>
    <property type="match status" value="1"/>
</dbReference>
<keyword evidence="7" id="KW-0597">Phosphoprotein</keyword>
<comment type="catalytic activity">
    <reaction evidence="20">
        <text>L-threonyl-[protein] + ATP = O-phospho-L-threonyl-[protein] + ADP + H(+)</text>
        <dbReference type="Rhea" id="RHEA:46608"/>
        <dbReference type="Rhea" id="RHEA-COMP:11060"/>
        <dbReference type="Rhea" id="RHEA-COMP:11605"/>
        <dbReference type="ChEBI" id="CHEBI:15378"/>
        <dbReference type="ChEBI" id="CHEBI:30013"/>
        <dbReference type="ChEBI" id="CHEBI:30616"/>
        <dbReference type="ChEBI" id="CHEBI:61977"/>
        <dbReference type="ChEBI" id="CHEBI:456216"/>
        <dbReference type="EC" id="2.7.11.1"/>
    </reaction>
</comment>
<keyword evidence="16 23" id="KW-1133">Transmembrane helix</keyword>
<evidence type="ECO:0000256" key="18">
    <source>
        <dbReference type="ARBA" id="ARBA00023170"/>
    </source>
</evidence>
<dbReference type="InterPro" id="IPR000719">
    <property type="entry name" value="Prot_kinase_dom"/>
</dbReference>
<dbReference type="InterPro" id="IPR032675">
    <property type="entry name" value="LRR_dom_sf"/>
</dbReference>
<name>A0A0K9NHB6_ZOSMR</name>
<dbReference type="Proteomes" id="UP000036987">
    <property type="component" value="Unassembled WGS sequence"/>
</dbReference>
<keyword evidence="10 23" id="KW-0812">Transmembrane</keyword>
<keyword evidence="6" id="KW-0723">Serine/threonine-protein kinase</keyword>
<evidence type="ECO:0000256" key="10">
    <source>
        <dbReference type="ARBA" id="ARBA00022692"/>
    </source>
</evidence>
<evidence type="ECO:0000256" key="2">
    <source>
        <dbReference type="ARBA" id="ARBA00008684"/>
    </source>
</evidence>
<evidence type="ECO:0000256" key="15">
    <source>
        <dbReference type="ARBA" id="ARBA00022840"/>
    </source>
</evidence>
<evidence type="ECO:0000256" key="5">
    <source>
        <dbReference type="ARBA" id="ARBA00022475"/>
    </source>
</evidence>
<dbReference type="SUPFAM" id="SSF52058">
    <property type="entry name" value="L domain-like"/>
    <property type="match status" value="3"/>
</dbReference>
<dbReference type="FunFam" id="3.80.10.10:FF:000111">
    <property type="entry name" value="LRR receptor-like serine/threonine-protein kinase ERECTA"/>
    <property type="match status" value="1"/>
</dbReference>
<evidence type="ECO:0000256" key="8">
    <source>
        <dbReference type="ARBA" id="ARBA00022614"/>
    </source>
</evidence>
<proteinExistence type="inferred from homology"/>
<dbReference type="OMA" id="IVHWVSN"/>